<dbReference type="Proteomes" id="UP000192247">
    <property type="component" value="Unassembled WGS sequence"/>
</dbReference>
<protein>
    <submittedName>
        <fullName evidence="2">Uncharacterized protein</fullName>
    </submittedName>
</protein>
<dbReference type="EMBL" id="MNPL01004081">
    <property type="protein sequence ID" value="OQR76977.1"/>
    <property type="molecule type" value="Genomic_DNA"/>
</dbReference>
<evidence type="ECO:0000313" key="2">
    <source>
        <dbReference type="EMBL" id="OQR76977.1"/>
    </source>
</evidence>
<dbReference type="InParanoid" id="A0A1V9XU05"/>
<sequence length="66" mass="7282">MQLTEPVPSRTEGTLLHLLRVTVMLAGPCKDEVKDATLRSRGQMNAKTSHREAGGCRSYRTLPDNS</sequence>
<dbReference type="AlphaFoldDB" id="A0A1V9XU05"/>
<comment type="caution">
    <text evidence="2">The sequence shown here is derived from an EMBL/GenBank/DDBJ whole genome shotgun (WGS) entry which is preliminary data.</text>
</comment>
<keyword evidence="3" id="KW-1185">Reference proteome</keyword>
<reference evidence="2 3" key="1">
    <citation type="journal article" date="2017" name="Gigascience">
        <title>Draft genome of the honey bee ectoparasitic mite, Tropilaelaps mercedesae, is shaped by the parasitic life history.</title>
        <authorList>
            <person name="Dong X."/>
            <person name="Armstrong S.D."/>
            <person name="Xia D."/>
            <person name="Makepeace B.L."/>
            <person name="Darby A.C."/>
            <person name="Kadowaki T."/>
        </authorList>
    </citation>
    <scope>NUCLEOTIDE SEQUENCE [LARGE SCALE GENOMIC DNA]</scope>
    <source>
        <strain evidence="2">Wuxi-XJTLU</strain>
    </source>
</reference>
<organism evidence="2 3">
    <name type="scientific">Tropilaelaps mercedesae</name>
    <dbReference type="NCBI Taxonomy" id="418985"/>
    <lineage>
        <taxon>Eukaryota</taxon>
        <taxon>Metazoa</taxon>
        <taxon>Ecdysozoa</taxon>
        <taxon>Arthropoda</taxon>
        <taxon>Chelicerata</taxon>
        <taxon>Arachnida</taxon>
        <taxon>Acari</taxon>
        <taxon>Parasitiformes</taxon>
        <taxon>Mesostigmata</taxon>
        <taxon>Gamasina</taxon>
        <taxon>Dermanyssoidea</taxon>
        <taxon>Laelapidae</taxon>
        <taxon>Tropilaelaps</taxon>
    </lineage>
</organism>
<name>A0A1V9XU05_9ACAR</name>
<proteinExistence type="predicted"/>
<accession>A0A1V9XU05</accession>
<evidence type="ECO:0000256" key="1">
    <source>
        <dbReference type="SAM" id="MobiDB-lite"/>
    </source>
</evidence>
<feature type="region of interest" description="Disordered" evidence="1">
    <location>
        <begin position="40"/>
        <end position="66"/>
    </location>
</feature>
<gene>
    <name evidence="2" type="ORF">BIW11_07422</name>
</gene>
<evidence type="ECO:0000313" key="3">
    <source>
        <dbReference type="Proteomes" id="UP000192247"/>
    </source>
</evidence>